<reference evidence="1 2" key="1">
    <citation type="submission" date="2015-11" db="EMBL/GenBank/DDBJ databases">
        <title>Genomic analysis of 38 Legionella species identifies large and diverse effector repertoires.</title>
        <authorList>
            <person name="Burstein D."/>
            <person name="Amaro F."/>
            <person name="Zusman T."/>
            <person name="Lifshitz Z."/>
            <person name="Cohen O."/>
            <person name="Gilbert J.A."/>
            <person name="Pupko T."/>
            <person name="Shuman H.A."/>
            <person name="Segal G."/>
        </authorList>
    </citation>
    <scope>NUCLEOTIDE SEQUENCE [LARGE SCALE GENOMIC DNA]</scope>
    <source>
        <strain evidence="1 2">Mt.St.Helens-4</strain>
    </source>
</reference>
<accession>A0A0W0YTM6</accession>
<name>A0A0W0YTM6_9GAMM</name>
<proteinExistence type="predicted"/>
<evidence type="ECO:0000313" key="2">
    <source>
        <dbReference type="Proteomes" id="UP000054621"/>
    </source>
</evidence>
<evidence type="ECO:0000313" key="1">
    <source>
        <dbReference type="EMBL" id="KTD60257.1"/>
    </source>
</evidence>
<dbReference type="OrthoDB" id="5650782at2"/>
<comment type="caution">
    <text evidence="1">The sequence shown here is derived from an EMBL/GenBank/DDBJ whole genome shotgun (WGS) entry which is preliminary data.</text>
</comment>
<dbReference type="EMBL" id="LNYV01000003">
    <property type="protein sequence ID" value="KTD60257.1"/>
    <property type="molecule type" value="Genomic_DNA"/>
</dbReference>
<organism evidence="1 2">
    <name type="scientific">Legionella sainthelensi</name>
    <dbReference type="NCBI Taxonomy" id="28087"/>
    <lineage>
        <taxon>Bacteria</taxon>
        <taxon>Pseudomonadati</taxon>
        <taxon>Pseudomonadota</taxon>
        <taxon>Gammaproteobacteria</taxon>
        <taxon>Legionellales</taxon>
        <taxon>Legionellaceae</taxon>
        <taxon>Legionella</taxon>
    </lineage>
</organism>
<dbReference type="AlphaFoldDB" id="A0A0W0YTM6"/>
<sequence>MWYTSILQSQAKKICKSNKNMAERFITHLVDLIETKWDYEFELMAILGFIKDLYLFAENNKYRDVSLSEFSRVCMGLLILHVKYADDYVVRVSDFIPLCKDEIIFTAMDIQNEVNGLTSSIYTGHLLQNTDCSLSSRSFQRTFAATPNKILLKILLGIENEVFWNLDHKVSVNVDQLILVFRLLIAEANDPHQLVSQLLFFLEILENKDEKFDELIFELRKSEEELLPRVVHEICLQLEEYLTMSKPHSNLRFFCCLRSPSPYDHSRDITEIVKNIKQKELQDIDNIFEKLYEIEIISPKDKLIDTIQFLENKYRTHICQI</sequence>
<dbReference type="PATRIC" id="fig|28087.4.peg.381"/>
<protein>
    <submittedName>
        <fullName evidence="1">DNA repair protein</fullName>
    </submittedName>
</protein>
<gene>
    <name evidence="1" type="primary">recN_1</name>
    <name evidence="1" type="ORF">Lsai_0367</name>
</gene>
<dbReference type="Proteomes" id="UP000054621">
    <property type="component" value="Unassembled WGS sequence"/>
</dbReference>
<dbReference type="eggNOG" id="ENOG5031EF7">
    <property type="taxonomic scope" value="Bacteria"/>
</dbReference>